<protein>
    <submittedName>
        <fullName evidence="4">Similar to Saccharomyces cerevisiae YGR250C Putative RNA binding protein</fullName>
    </submittedName>
</protein>
<dbReference type="InterPro" id="IPR052462">
    <property type="entry name" value="SLIRP/GR-RBP-like"/>
</dbReference>
<reference evidence="4 5" key="1">
    <citation type="submission" date="2017-04" db="EMBL/GenBank/DDBJ databases">
        <authorList>
            <person name="Afonso C.L."/>
            <person name="Miller P.J."/>
            <person name="Scott M.A."/>
            <person name="Spackman E."/>
            <person name="Goraichik I."/>
            <person name="Dimitrov K.M."/>
            <person name="Suarez D.L."/>
            <person name="Swayne D.E."/>
        </authorList>
    </citation>
    <scope>NUCLEOTIDE SEQUENCE [LARGE SCALE GENOMIC DNA]</scope>
</reference>
<evidence type="ECO:0000256" key="1">
    <source>
        <dbReference type="ARBA" id="ARBA00022884"/>
    </source>
</evidence>
<dbReference type="PANTHER" id="PTHR48027">
    <property type="entry name" value="HETEROGENEOUS NUCLEAR RIBONUCLEOPROTEIN 87F-RELATED"/>
    <property type="match status" value="1"/>
</dbReference>
<name>A0A1X7R9P0_9SACH</name>
<dbReference type="SMART" id="SM00360">
    <property type="entry name" value="RRM"/>
    <property type="match status" value="3"/>
</dbReference>
<dbReference type="CDD" id="cd00590">
    <property type="entry name" value="RRM_SF"/>
    <property type="match status" value="2"/>
</dbReference>
<feature type="domain" description="RRM" evidence="3">
    <location>
        <begin position="179"/>
        <end position="257"/>
    </location>
</feature>
<sequence>MSEIKEVSNVRNKMDKENIDLETHTNCTANSTSSAGLQLEQLANRNLLTLRIKWSDAITENEIEKDNIILKFSNYIANNRGSIINPLNIENYEYLCDSKRIEVIEESHYEFEHGSKEYAKSYSGSAKNWMFDIVHQAHFKKGYSLESCAAYTTKRLKELSDVIDRWSVTINHHALTHPGNLFIGGISKKITITKLLDILTQYGSLVSIKLIHDKVKDNNIGYGFVSYQLGSQASKCIQMLNGKEIKGSTLFINYHVDRKERENLHWNQIEENVDEKPFKCLFIGNLPRHTDVGDMVTEDMILDLLNKKMLEKLPNFTILSYYFPKGSNKNKKEISEPTTLKGYGFIKLGDSDEIQHLIDEFNGFQWFGNVLVVNKAIQNRIQGSNQKGSVNKLDNNQVIKNENNNNHSKQHREKAVIASHGPNLFDQQIPQYFKSVYHNYYNNLLGNQTSSNMLIQTPILGDTNSSAINYPFNLNNEPIYRASALPPNPCINGLPIPLSNQQESNLYVKHIPLDWTDETLSEFYECFGKIVSSKVITIGGSLNPNNLNDVISSTENDNTSEEEHGPEEAIGSSKGYGFVCFENPIDASRAIFATNGYQLNNGSILLVSFANKKGNNNASNNMRTVNHRKINTDYNNSNRNTNTTDRDCRLEKFYFRSRESVSTDEMNNKLPYNKKFMNTLMQQQNQLFLSSPMNMPQAPIQNFPMYMNPTVNNISYLPISTYNSTPFQYPRQT</sequence>
<feature type="domain" description="RRM" evidence="3">
    <location>
        <begin position="279"/>
        <end position="378"/>
    </location>
</feature>
<keyword evidence="1 2" id="KW-0694">RNA-binding</keyword>
<accession>A0A1X7R9P0</accession>
<dbReference type="Proteomes" id="UP000196158">
    <property type="component" value="Unassembled WGS sequence"/>
</dbReference>
<gene>
    <name evidence="4" type="ORF">KASA_0H01837G</name>
</gene>
<dbReference type="PROSITE" id="PS50102">
    <property type="entry name" value="RRM"/>
    <property type="match status" value="3"/>
</dbReference>
<organism evidence="4 5">
    <name type="scientific">Maudiozyma saulgeensis</name>
    <dbReference type="NCBI Taxonomy" id="1789683"/>
    <lineage>
        <taxon>Eukaryota</taxon>
        <taxon>Fungi</taxon>
        <taxon>Dikarya</taxon>
        <taxon>Ascomycota</taxon>
        <taxon>Saccharomycotina</taxon>
        <taxon>Saccharomycetes</taxon>
        <taxon>Saccharomycetales</taxon>
        <taxon>Saccharomycetaceae</taxon>
        <taxon>Maudiozyma</taxon>
    </lineage>
</organism>
<feature type="domain" description="RRM" evidence="3">
    <location>
        <begin position="504"/>
        <end position="612"/>
    </location>
</feature>
<dbReference type="Pfam" id="PF00076">
    <property type="entry name" value="RRM_1"/>
    <property type="match status" value="2"/>
</dbReference>
<dbReference type="OrthoDB" id="6159137at2759"/>
<evidence type="ECO:0000313" key="5">
    <source>
        <dbReference type="Proteomes" id="UP000196158"/>
    </source>
</evidence>
<dbReference type="STRING" id="1789683.A0A1X7R9P0"/>
<evidence type="ECO:0000313" key="4">
    <source>
        <dbReference type="EMBL" id="SMN22383.1"/>
    </source>
</evidence>
<dbReference type="GO" id="GO:0003723">
    <property type="term" value="F:RNA binding"/>
    <property type="evidence" value="ECO:0007669"/>
    <property type="project" value="UniProtKB-UniRule"/>
</dbReference>
<proteinExistence type="predicted"/>
<dbReference type="InterPro" id="IPR012677">
    <property type="entry name" value="Nucleotide-bd_a/b_plait_sf"/>
</dbReference>
<dbReference type="AlphaFoldDB" id="A0A1X7R9P0"/>
<dbReference type="InterPro" id="IPR000504">
    <property type="entry name" value="RRM_dom"/>
</dbReference>
<dbReference type="InterPro" id="IPR035979">
    <property type="entry name" value="RBD_domain_sf"/>
</dbReference>
<evidence type="ECO:0000259" key="3">
    <source>
        <dbReference type="PROSITE" id="PS50102"/>
    </source>
</evidence>
<dbReference type="Gene3D" id="3.30.70.330">
    <property type="match status" value="3"/>
</dbReference>
<dbReference type="SUPFAM" id="SSF54928">
    <property type="entry name" value="RNA-binding domain, RBD"/>
    <property type="match status" value="2"/>
</dbReference>
<keyword evidence="5" id="KW-1185">Reference proteome</keyword>
<dbReference type="EMBL" id="FXLY01000011">
    <property type="protein sequence ID" value="SMN22383.1"/>
    <property type="molecule type" value="Genomic_DNA"/>
</dbReference>
<evidence type="ECO:0000256" key="2">
    <source>
        <dbReference type="PROSITE-ProRule" id="PRU00176"/>
    </source>
</evidence>